<organism evidence="1">
    <name type="scientific">Glaesserella parasuis</name>
    <name type="common">Haemophilus parasuis</name>
    <dbReference type="NCBI Taxonomy" id="738"/>
    <lineage>
        <taxon>Bacteria</taxon>
        <taxon>Pseudomonadati</taxon>
        <taxon>Pseudomonadota</taxon>
        <taxon>Gammaproteobacteria</taxon>
        <taxon>Pasteurellales</taxon>
        <taxon>Pasteurellaceae</taxon>
        <taxon>Glaesserella</taxon>
    </lineage>
</organism>
<accession>T1RPV7</accession>
<dbReference type="AlphaFoldDB" id="T1RPV7"/>
<reference evidence="1" key="2">
    <citation type="submission" date="2013-03" db="EMBL/GenBank/DDBJ databases">
        <authorList>
            <person name="Howell K."/>
            <person name="Weinert L."/>
            <person name="Luan S.-L."/>
            <person name="Peters S."/>
            <person name="Aragon V."/>
            <person name="Angen O."/>
            <person name="Tucker A.W."/>
            <person name="Maskell D.J."/>
        </authorList>
    </citation>
    <scope>NUCLEOTIDE SEQUENCE</scope>
    <source>
        <strain evidence="1">IA-84-17975</strain>
    </source>
</reference>
<dbReference type="EMBL" id="KF841370">
    <property type="protein sequence ID" value="AIJ02285.1"/>
    <property type="molecule type" value="Genomic_DNA"/>
</dbReference>
<keyword evidence="1" id="KW-0328">Glycosyltransferase</keyword>
<keyword evidence="1" id="KW-0808">Transferase</keyword>
<sequence>MNLIICTTPFQMLIAEKILDLYKYEDFELHLFCNVKNEKYKYYYNRLKRKVKVSKIYLFNRESSAKYLLFLIKLKLASFLMKKIDRIFVGSIDNAHIHIHIHNYIENGTKLYTFDDGTANIFYDSFFYKDISYSYKKSLVRFLMCRNINLNKIKSKSLLHYSVFKNKKNIIDNIEYVNLFDNDKKKRFSSNSMVSHAKDITILIGQPIYESIHSFSCDKGKYKEVVKTLMVKYDIDYYFPHPREDFVIAGINYINTEKILEDYIISGLENGYRYVVYTFFSGAVIALSNMESVEIISLKLNAPDLEKYYSIMIDIENVKIIDDDTVIN</sequence>
<reference evidence="1" key="1">
    <citation type="journal article" date="2013" name="J. Bacteriol.">
        <title>Gene content and diversity of the loci encoding biosynthesis of capsular polysaccharides of the 15 serovar reference strains of Haemophilus parasuis.</title>
        <authorList>
            <consortium name="BRaDP1T Consortium"/>
            <person name="Howell K.J."/>
            <person name="Weinert L.A."/>
            <person name="Luan S.L."/>
            <person name="Peters S.E."/>
            <person name="Chaudhuri R.R."/>
            <person name="Harris D."/>
            <person name="Angen O."/>
            <person name="Aragon V."/>
            <person name="Parkhill J."/>
            <person name="Langford P.R."/>
            <person name="Rycroft A.N."/>
            <person name="Wren B.W."/>
            <person name="Tucker A.W."/>
            <person name="Maskell D.J."/>
        </authorList>
    </citation>
    <scope>NUCLEOTIDE SEQUENCE</scope>
    <source>
        <strain evidence="1">IA-84-17975</strain>
    </source>
</reference>
<reference evidence="2" key="3">
    <citation type="submission" date="2013-11" db="EMBL/GenBank/DDBJ databases">
        <authorList>
            <person name="Register K.B."/>
        </authorList>
    </citation>
    <scope>NUCLEOTIDE SEQUENCE</scope>
    <source>
        <strain evidence="2">MN-H</strain>
    </source>
</reference>
<dbReference type="Gene3D" id="3.30.370.20">
    <property type="match status" value="1"/>
</dbReference>
<dbReference type="RefSeq" id="WP_021112144.1">
    <property type="nucleotide sequence ID" value="NZ_JARURB010000003.1"/>
</dbReference>
<dbReference type="EMBL" id="KC795499">
    <property type="protein sequence ID" value="AGM38841.1"/>
    <property type="molecule type" value="Genomic_DNA"/>
</dbReference>
<dbReference type="GO" id="GO:0016757">
    <property type="term" value="F:glycosyltransferase activity"/>
    <property type="evidence" value="ECO:0007669"/>
    <property type="project" value="UniProtKB-KW"/>
</dbReference>
<gene>
    <name evidence="1" type="primary">lsgB13</name>
    <name evidence="2" type="synonym">lsgB</name>
</gene>
<reference evidence="2" key="4">
    <citation type="submission" date="2014-11" db="EMBL/GenBank/DDBJ databases">
        <title>Virulence and Comparative Genomic Analysis of Multiple Capsular Serotypes of Swine Respiratory Pathogen Haemophilus parasuis.</title>
        <authorList>
            <person name="Kuehn J.S."/>
            <person name="Phillips G.J."/>
        </authorList>
    </citation>
    <scope>NUCLEOTIDE SEQUENCE</scope>
    <source>
        <strain evidence="2">MN-H</strain>
    </source>
</reference>
<protein>
    <submittedName>
        <fullName evidence="1">CMP-N-acetylneuraminate-beta-galactosamide-alpha-2,3-sialyltransferase</fullName>
    </submittedName>
</protein>
<proteinExistence type="predicted"/>
<dbReference type="InterPro" id="IPR012477">
    <property type="entry name" value="Glyco_transf_52"/>
</dbReference>
<name>T1RPV7_GLAPU</name>
<evidence type="ECO:0000313" key="1">
    <source>
        <dbReference type="EMBL" id="AGM38841.1"/>
    </source>
</evidence>
<dbReference type="Pfam" id="PF07922">
    <property type="entry name" value="Glyco_transf_52"/>
    <property type="match status" value="1"/>
</dbReference>
<evidence type="ECO:0000313" key="2">
    <source>
        <dbReference type="EMBL" id="AIJ02285.1"/>
    </source>
</evidence>